<evidence type="ECO:0008006" key="2">
    <source>
        <dbReference type="Google" id="ProtNLM"/>
    </source>
</evidence>
<protein>
    <recommendedName>
        <fullName evidence="2">Toxin-antitoxin system YwqK family antitoxin</fullName>
    </recommendedName>
</protein>
<dbReference type="SUPFAM" id="SSF82185">
    <property type="entry name" value="Histone H3 K4-specific methyltransferase SET7/9 N-terminal domain"/>
    <property type="match status" value="1"/>
</dbReference>
<proteinExistence type="predicted"/>
<dbReference type="EMBL" id="UINC01002951">
    <property type="protein sequence ID" value="SVA01910.1"/>
    <property type="molecule type" value="Genomic_DNA"/>
</dbReference>
<evidence type="ECO:0000313" key="1">
    <source>
        <dbReference type="EMBL" id="SVA01910.1"/>
    </source>
</evidence>
<sequence length="171" mass="20464">VNKSLKLKLVPFLLIFLSAFIFSQTREFVEETYDDGMPKIITIFKQSGNSIIITKRTYWYSNGHKQKEGTYKNGLWNGKWTYWNKQGIRYAEGQFKDGKLHGIYNWYYDSGKKFKQEAFKNGVRHGKSTQWYENSWKQIEGEYVDGKRFGKWIFYNEDRTIDIEKLFGEEI</sequence>
<gene>
    <name evidence="1" type="ORF">METZ01_LOCUS54764</name>
</gene>
<dbReference type="Gene3D" id="2.20.110.10">
    <property type="entry name" value="Histone H3 K4-specific methyltransferase SET7/9 N-terminal domain"/>
    <property type="match status" value="1"/>
</dbReference>
<name>A0A381SCU5_9ZZZZ</name>
<dbReference type="AlphaFoldDB" id="A0A381SCU5"/>
<dbReference type="Pfam" id="PF07661">
    <property type="entry name" value="MORN_2"/>
    <property type="match status" value="3"/>
</dbReference>
<reference evidence="1" key="1">
    <citation type="submission" date="2018-05" db="EMBL/GenBank/DDBJ databases">
        <authorList>
            <person name="Lanie J.A."/>
            <person name="Ng W.-L."/>
            <person name="Kazmierczak K.M."/>
            <person name="Andrzejewski T.M."/>
            <person name="Davidsen T.M."/>
            <person name="Wayne K.J."/>
            <person name="Tettelin H."/>
            <person name="Glass J.I."/>
            <person name="Rusch D."/>
            <person name="Podicherti R."/>
            <person name="Tsui H.-C.T."/>
            <person name="Winkler M.E."/>
        </authorList>
    </citation>
    <scope>NUCLEOTIDE SEQUENCE</scope>
</reference>
<organism evidence="1">
    <name type="scientific">marine metagenome</name>
    <dbReference type="NCBI Taxonomy" id="408172"/>
    <lineage>
        <taxon>unclassified sequences</taxon>
        <taxon>metagenomes</taxon>
        <taxon>ecological metagenomes</taxon>
    </lineage>
</organism>
<dbReference type="InterPro" id="IPR011652">
    <property type="entry name" value="MORN_2"/>
</dbReference>
<accession>A0A381SCU5</accession>
<feature type="non-terminal residue" evidence="1">
    <location>
        <position position="1"/>
    </location>
</feature>